<reference evidence="2" key="2">
    <citation type="submission" date="2021-04" db="EMBL/GenBank/DDBJ databases">
        <authorList>
            <person name="Gilroy R."/>
        </authorList>
    </citation>
    <scope>NUCLEOTIDE SEQUENCE</scope>
    <source>
        <strain evidence="2">CHK189-11263</strain>
    </source>
</reference>
<evidence type="ECO:0000313" key="2">
    <source>
        <dbReference type="EMBL" id="HJB56540.1"/>
    </source>
</evidence>
<keyword evidence="1" id="KW-0812">Transmembrane</keyword>
<feature type="transmembrane region" description="Helical" evidence="1">
    <location>
        <begin position="6"/>
        <end position="27"/>
    </location>
</feature>
<gene>
    <name evidence="2" type="ORF">H9714_03215</name>
</gene>
<comment type="caution">
    <text evidence="2">The sequence shown here is derived from an EMBL/GenBank/DDBJ whole genome shotgun (WGS) entry which is preliminary data.</text>
</comment>
<feature type="transmembrane region" description="Helical" evidence="1">
    <location>
        <begin position="117"/>
        <end position="144"/>
    </location>
</feature>
<feature type="transmembrane region" description="Helical" evidence="1">
    <location>
        <begin position="75"/>
        <end position="96"/>
    </location>
</feature>
<accession>A0A9D2MAD5</accession>
<sequence length="255" mass="27950">MDAASIGVGIVVFFALLAAALVALTLLDVRGSIHLGHPVWVVFSACAYLVLSVLSAVIMLAALVGTLQEAYFAPALWGIALFSWEPGTLFGLYVLIKANRYPLGWRGGPMERKALRLLDDGLALGIPLQIVLVGGYFALAVLVWQAVEGPVWMLPFYPLLLPVVWSVLHLVFHTALVAFALDPVLLLLGLLTAVLWTAQSVFLIHGTIRSGWMRDRSALRQMGRILLCLVPVVNLVLALRLRFRLRRRLREGVSP</sequence>
<evidence type="ECO:0000256" key="1">
    <source>
        <dbReference type="SAM" id="Phobius"/>
    </source>
</evidence>
<proteinExistence type="predicted"/>
<evidence type="ECO:0000313" key="3">
    <source>
        <dbReference type="Proteomes" id="UP000824208"/>
    </source>
</evidence>
<dbReference type="EMBL" id="DWYC01000035">
    <property type="protein sequence ID" value="HJB56540.1"/>
    <property type="molecule type" value="Genomic_DNA"/>
</dbReference>
<keyword evidence="1" id="KW-0472">Membrane</keyword>
<name>A0A9D2MAD5_9FIRM</name>
<feature type="transmembrane region" description="Helical" evidence="1">
    <location>
        <begin position="224"/>
        <end position="241"/>
    </location>
</feature>
<keyword evidence="1" id="KW-1133">Transmembrane helix</keyword>
<feature type="transmembrane region" description="Helical" evidence="1">
    <location>
        <begin position="39"/>
        <end position="63"/>
    </location>
</feature>
<dbReference type="Proteomes" id="UP000824208">
    <property type="component" value="Unassembled WGS sequence"/>
</dbReference>
<organism evidence="2 3">
    <name type="scientific">Candidatus Flavonifractor intestinipullorum</name>
    <dbReference type="NCBI Taxonomy" id="2838587"/>
    <lineage>
        <taxon>Bacteria</taxon>
        <taxon>Bacillati</taxon>
        <taxon>Bacillota</taxon>
        <taxon>Clostridia</taxon>
        <taxon>Eubacteriales</taxon>
        <taxon>Oscillospiraceae</taxon>
        <taxon>Flavonifractor</taxon>
    </lineage>
</organism>
<dbReference type="AlphaFoldDB" id="A0A9D2MAD5"/>
<feature type="transmembrane region" description="Helical" evidence="1">
    <location>
        <begin position="156"/>
        <end position="177"/>
    </location>
</feature>
<protein>
    <submittedName>
        <fullName evidence="2">Uncharacterized protein</fullName>
    </submittedName>
</protein>
<reference evidence="2" key="1">
    <citation type="journal article" date="2021" name="PeerJ">
        <title>Extensive microbial diversity within the chicken gut microbiome revealed by metagenomics and culture.</title>
        <authorList>
            <person name="Gilroy R."/>
            <person name="Ravi A."/>
            <person name="Getino M."/>
            <person name="Pursley I."/>
            <person name="Horton D.L."/>
            <person name="Alikhan N.F."/>
            <person name="Baker D."/>
            <person name="Gharbi K."/>
            <person name="Hall N."/>
            <person name="Watson M."/>
            <person name="Adriaenssens E.M."/>
            <person name="Foster-Nyarko E."/>
            <person name="Jarju S."/>
            <person name="Secka A."/>
            <person name="Antonio M."/>
            <person name="Oren A."/>
            <person name="Chaudhuri R.R."/>
            <person name="La Ragione R."/>
            <person name="Hildebrand F."/>
            <person name="Pallen M.J."/>
        </authorList>
    </citation>
    <scope>NUCLEOTIDE SEQUENCE</scope>
    <source>
        <strain evidence="2">CHK189-11263</strain>
    </source>
</reference>
<feature type="transmembrane region" description="Helical" evidence="1">
    <location>
        <begin position="184"/>
        <end position="204"/>
    </location>
</feature>